<dbReference type="EMBL" id="JACHXK010000001">
    <property type="protein sequence ID" value="MBB3108470.1"/>
    <property type="molecule type" value="Genomic_DNA"/>
</dbReference>
<comment type="caution">
    <text evidence="3">The sequence shown here is derived from an EMBL/GenBank/DDBJ whole genome shotgun (WGS) entry which is preliminary data.</text>
</comment>
<organism evidence="3 4">
    <name type="scientific">Paenibacillus phyllosphaerae</name>
    <dbReference type="NCBI Taxonomy" id="274593"/>
    <lineage>
        <taxon>Bacteria</taxon>
        <taxon>Bacillati</taxon>
        <taxon>Bacillota</taxon>
        <taxon>Bacilli</taxon>
        <taxon>Bacillales</taxon>
        <taxon>Paenibacillaceae</taxon>
        <taxon>Paenibacillus</taxon>
    </lineage>
</organism>
<dbReference type="PANTHER" id="PTHR36842:SF1">
    <property type="entry name" value="PROTEIN TOLB"/>
    <property type="match status" value="1"/>
</dbReference>
<keyword evidence="4" id="KW-1185">Reference proteome</keyword>
<dbReference type="Pfam" id="PF07676">
    <property type="entry name" value="PD40"/>
    <property type="match status" value="1"/>
</dbReference>
<comment type="similarity">
    <text evidence="1">Belongs to the TolB family.</text>
</comment>
<gene>
    <name evidence="3" type="ORF">FHS18_000498</name>
</gene>
<dbReference type="RefSeq" id="WP_183596535.1">
    <property type="nucleotide sequence ID" value="NZ_JACHXK010000001.1"/>
</dbReference>
<dbReference type="PROSITE" id="PS51257">
    <property type="entry name" value="PROKAR_LIPOPROTEIN"/>
    <property type="match status" value="1"/>
</dbReference>
<keyword evidence="2" id="KW-0732">Signal</keyword>
<dbReference type="SUPFAM" id="SSF69304">
    <property type="entry name" value="Tricorn protease N-terminal domain"/>
    <property type="match status" value="1"/>
</dbReference>
<feature type="chain" id="PRO_5030962342" evidence="2">
    <location>
        <begin position="34"/>
        <end position="378"/>
    </location>
</feature>
<sequence length="378" mass="41004">MNTSSKPKPFRTAAAAAGLACIIAITGCSASKANEDREVITKPDKTITVVSSEPAKAEAGIDVGKIDKLDGVRGMDWISDELLVITKPNDQANQLTFEGTTRYPNNLYIRNVTTGADELLKQADLDQYAAIVSPDKKHLFFKQDDNGTVSGFIMDLSTREVVQTGTLPLGLVDAEWVDNERLLFTTESGDIARSDLTGATEIIVEAGHPATINTKQIGSTIYYIGPNYTLYAYDTQATAKEKKVLATDVVWFIPSPDGKQFAVVKKVNKDEDPLKMELVLTDTALKTKKSIAKGNQIFGTSWSPDGTRLAYTVMNSDGGTQGIYVADAVSGETKQITVDAQYVSDTLRWNQAGNKVMAVTSSFVDNAIKFVTYVTTLK</sequence>
<evidence type="ECO:0000313" key="3">
    <source>
        <dbReference type="EMBL" id="MBB3108470.1"/>
    </source>
</evidence>
<evidence type="ECO:0000256" key="2">
    <source>
        <dbReference type="SAM" id="SignalP"/>
    </source>
</evidence>
<evidence type="ECO:0000256" key="1">
    <source>
        <dbReference type="ARBA" id="ARBA00009820"/>
    </source>
</evidence>
<feature type="signal peptide" evidence="2">
    <location>
        <begin position="1"/>
        <end position="33"/>
    </location>
</feature>
<dbReference type="Gene3D" id="2.120.10.30">
    <property type="entry name" value="TolB, C-terminal domain"/>
    <property type="match status" value="2"/>
</dbReference>
<dbReference type="AlphaFoldDB" id="A0A7W5ATG9"/>
<dbReference type="InterPro" id="IPR011659">
    <property type="entry name" value="WD40"/>
</dbReference>
<accession>A0A7W5ATG9</accession>
<proteinExistence type="inferred from homology"/>
<dbReference type="InterPro" id="IPR011042">
    <property type="entry name" value="6-blade_b-propeller_TolB-like"/>
</dbReference>
<protein>
    <submittedName>
        <fullName evidence="3">TolB protein</fullName>
    </submittedName>
</protein>
<dbReference type="PANTHER" id="PTHR36842">
    <property type="entry name" value="PROTEIN TOLB HOMOLOG"/>
    <property type="match status" value="1"/>
</dbReference>
<reference evidence="3 4" key="1">
    <citation type="submission" date="2020-08" db="EMBL/GenBank/DDBJ databases">
        <title>Genomic Encyclopedia of Type Strains, Phase III (KMG-III): the genomes of soil and plant-associated and newly described type strains.</title>
        <authorList>
            <person name="Whitman W."/>
        </authorList>
    </citation>
    <scope>NUCLEOTIDE SEQUENCE [LARGE SCALE GENOMIC DNA]</scope>
    <source>
        <strain evidence="3 4">CECT 5862</strain>
    </source>
</reference>
<name>A0A7W5ATG9_9BACL</name>
<evidence type="ECO:0000313" key="4">
    <source>
        <dbReference type="Proteomes" id="UP000570361"/>
    </source>
</evidence>
<dbReference type="Proteomes" id="UP000570361">
    <property type="component" value="Unassembled WGS sequence"/>
</dbReference>